<dbReference type="Gramene" id="rna-AYBTSS11_LOCUS30020">
    <property type="protein sequence ID" value="CAJ1977850.1"/>
    <property type="gene ID" value="gene-AYBTSS11_LOCUS30020"/>
</dbReference>
<evidence type="ECO:0000313" key="2">
    <source>
        <dbReference type="Proteomes" id="UP001189624"/>
    </source>
</evidence>
<reference evidence="1" key="1">
    <citation type="submission" date="2023-10" db="EMBL/GenBank/DDBJ databases">
        <authorList>
            <person name="Domelevo Entfellner J.-B."/>
        </authorList>
    </citation>
    <scope>NUCLEOTIDE SEQUENCE</scope>
</reference>
<dbReference type="AlphaFoldDB" id="A0AA86W3D8"/>
<name>A0AA86W3D8_9FABA</name>
<keyword evidence="2" id="KW-1185">Reference proteome</keyword>
<gene>
    <name evidence="1" type="ORF">AYBTSS11_LOCUS30020</name>
</gene>
<evidence type="ECO:0000313" key="1">
    <source>
        <dbReference type="EMBL" id="CAJ1977850.1"/>
    </source>
</evidence>
<protein>
    <submittedName>
        <fullName evidence="1">Uncharacterized protein</fullName>
    </submittedName>
</protein>
<organism evidence="1 2">
    <name type="scientific">Sphenostylis stenocarpa</name>
    <dbReference type="NCBI Taxonomy" id="92480"/>
    <lineage>
        <taxon>Eukaryota</taxon>
        <taxon>Viridiplantae</taxon>
        <taxon>Streptophyta</taxon>
        <taxon>Embryophyta</taxon>
        <taxon>Tracheophyta</taxon>
        <taxon>Spermatophyta</taxon>
        <taxon>Magnoliopsida</taxon>
        <taxon>eudicotyledons</taxon>
        <taxon>Gunneridae</taxon>
        <taxon>Pentapetalae</taxon>
        <taxon>rosids</taxon>
        <taxon>fabids</taxon>
        <taxon>Fabales</taxon>
        <taxon>Fabaceae</taxon>
        <taxon>Papilionoideae</taxon>
        <taxon>50 kb inversion clade</taxon>
        <taxon>NPAAA clade</taxon>
        <taxon>indigoferoid/millettioid clade</taxon>
        <taxon>Phaseoleae</taxon>
        <taxon>Sphenostylis</taxon>
    </lineage>
</organism>
<dbReference type="Proteomes" id="UP001189624">
    <property type="component" value="Chromosome 10"/>
</dbReference>
<proteinExistence type="predicted"/>
<dbReference type="EMBL" id="OY731407">
    <property type="protein sequence ID" value="CAJ1977850.1"/>
    <property type="molecule type" value="Genomic_DNA"/>
</dbReference>
<accession>A0AA86W3D8</accession>
<sequence length="66" mass="7536">MKPPSHYIFSLRLIDSVVLKVVALQRQGRSTKDFRWVSGRVGLTVTVSHNTNLPRAFREMLLLSVL</sequence>